<dbReference type="InterPro" id="IPR014756">
    <property type="entry name" value="Ig_E-set"/>
</dbReference>
<evidence type="ECO:0000313" key="7">
    <source>
        <dbReference type="Proteomes" id="UP000886523"/>
    </source>
</evidence>
<keyword evidence="7" id="KW-1185">Reference proteome</keyword>
<feature type="domain" description="Association with the SNF1 complex (ASC)" evidence="5">
    <location>
        <begin position="252"/>
        <end position="372"/>
    </location>
</feature>
<dbReference type="GO" id="GO:0019901">
    <property type="term" value="F:protein kinase binding"/>
    <property type="evidence" value="ECO:0007669"/>
    <property type="project" value="TreeGrafter"/>
</dbReference>
<dbReference type="PANTHER" id="PTHR10343">
    <property type="entry name" value="5'-AMP-ACTIVATED PROTEIN KINASE , BETA SUBUNIT"/>
    <property type="match status" value="1"/>
</dbReference>
<dbReference type="AlphaFoldDB" id="A0A9P6B3X7"/>
<comment type="subcellular location">
    <subcellularLocation>
        <location evidence="1">Cytoplasm</location>
    </subcellularLocation>
</comment>
<dbReference type="SMART" id="SM01010">
    <property type="entry name" value="AMPKBI"/>
    <property type="match status" value="1"/>
</dbReference>
<dbReference type="SUPFAM" id="SSF160219">
    <property type="entry name" value="AMPKBI-like"/>
    <property type="match status" value="1"/>
</dbReference>
<evidence type="ECO:0000256" key="1">
    <source>
        <dbReference type="ARBA" id="ARBA00004496"/>
    </source>
</evidence>
<comment type="similarity">
    <text evidence="2">Belongs to the 5'-AMP-activated protein kinase beta subunit family.</text>
</comment>
<name>A0A9P6B3X7_9AGAM</name>
<keyword evidence="3" id="KW-0963">Cytoplasm</keyword>
<evidence type="ECO:0000313" key="6">
    <source>
        <dbReference type="EMBL" id="KAF9517258.1"/>
    </source>
</evidence>
<evidence type="ECO:0000259" key="5">
    <source>
        <dbReference type="SMART" id="SM01010"/>
    </source>
</evidence>
<feature type="region of interest" description="Disordered" evidence="4">
    <location>
        <begin position="1"/>
        <end position="149"/>
    </location>
</feature>
<dbReference type="GO" id="GO:0007165">
    <property type="term" value="P:signal transduction"/>
    <property type="evidence" value="ECO:0007669"/>
    <property type="project" value="UniProtKB-ARBA"/>
</dbReference>
<proteinExistence type="inferred from homology"/>
<evidence type="ECO:0000256" key="2">
    <source>
        <dbReference type="ARBA" id="ARBA00010926"/>
    </source>
</evidence>
<dbReference type="OrthoDB" id="531008at2759"/>
<feature type="compositionally biased region" description="Basic and acidic residues" evidence="4">
    <location>
        <begin position="105"/>
        <end position="118"/>
    </location>
</feature>
<dbReference type="PANTHER" id="PTHR10343:SF84">
    <property type="entry name" value="5'-AMP-ACTIVATED PROTEIN KINASE SUBUNIT BETA-1"/>
    <property type="match status" value="1"/>
</dbReference>
<evidence type="ECO:0000256" key="4">
    <source>
        <dbReference type="SAM" id="MobiDB-lite"/>
    </source>
</evidence>
<reference evidence="6" key="1">
    <citation type="journal article" date="2020" name="Nat. Commun.">
        <title>Large-scale genome sequencing of mycorrhizal fungi provides insights into the early evolution of symbiotic traits.</title>
        <authorList>
            <person name="Miyauchi S."/>
            <person name="Kiss E."/>
            <person name="Kuo A."/>
            <person name="Drula E."/>
            <person name="Kohler A."/>
            <person name="Sanchez-Garcia M."/>
            <person name="Morin E."/>
            <person name="Andreopoulos B."/>
            <person name="Barry K.W."/>
            <person name="Bonito G."/>
            <person name="Buee M."/>
            <person name="Carver A."/>
            <person name="Chen C."/>
            <person name="Cichocki N."/>
            <person name="Clum A."/>
            <person name="Culley D."/>
            <person name="Crous P.W."/>
            <person name="Fauchery L."/>
            <person name="Girlanda M."/>
            <person name="Hayes R.D."/>
            <person name="Keri Z."/>
            <person name="LaButti K."/>
            <person name="Lipzen A."/>
            <person name="Lombard V."/>
            <person name="Magnuson J."/>
            <person name="Maillard F."/>
            <person name="Murat C."/>
            <person name="Nolan M."/>
            <person name="Ohm R.A."/>
            <person name="Pangilinan J."/>
            <person name="Pereira M.F."/>
            <person name="Perotto S."/>
            <person name="Peter M."/>
            <person name="Pfister S."/>
            <person name="Riley R."/>
            <person name="Sitrit Y."/>
            <person name="Stielow J.B."/>
            <person name="Szollosi G."/>
            <person name="Zifcakova L."/>
            <person name="Stursova M."/>
            <person name="Spatafora J.W."/>
            <person name="Tedersoo L."/>
            <person name="Vaario L.M."/>
            <person name="Yamada A."/>
            <person name="Yan M."/>
            <person name="Wang P."/>
            <person name="Xu J."/>
            <person name="Bruns T."/>
            <person name="Baldrian P."/>
            <person name="Vilgalys R."/>
            <person name="Dunand C."/>
            <person name="Henrissat B."/>
            <person name="Grigoriev I.V."/>
            <person name="Hibbett D."/>
            <person name="Nagy L.G."/>
            <person name="Martin F.M."/>
        </authorList>
    </citation>
    <scope>NUCLEOTIDE SEQUENCE</scope>
    <source>
        <strain evidence="6">UP504</strain>
    </source>
</reference>
<feature type="compositionally biased region" description="Low complexity" evidence="4">
    <location>
        <begin position="241"/>
        <end position="255"/>
    </location>
</feature>
<dbReference type="Pfam" id="PF16561">
    <property type="entry name" value="AMPK1_CBM"/>
    <property type="match status" value="1"/>
</dbReference>
<dbReference type="GO" id="GO:0005737">
    <property type="term" value="C:cytoplasm"/>
    <property type="evidence" value="ECO:0007669"/>
    <property type="project" value="UniProtKB-SubCell"/>
</dbReference>
<dbReference type="FunFam" id="2.60.40.10:FF:000562">
    <property type="entry name" value="Snf1 kinase complex beta-subunit Gal83"/>
    <property type="match status" value="1"/>
</dbReference>
<dbReference type="CDD" id="cd02859">
    <property type="entry name" value="E_set_AMPKbeta_like_N"/>
    <property type="match status" value="1"/>
</dbReference>
<sequence length="374" mass="40836">MGQQNSSTTSPRPPAQDQKKRPQPPRRTSLELPDIHKMSISHLNPRRPPAPSTAPAPIPIPPSNIHAMIDVGNHLGSSPMSPFHHPPTPPHRSRYSPHGSPVPDTSRRQDDSQPRRSDPAAPTPETHIHSSIPLGITLPVAGNSPPPEAGDGLVPTNIIWRAGGNNVLLAGTFDSSWRGRVRLNPEPGVPNTFSVTIRLPPGNHRLKFIVDDQWRCSDDYPTATDNDGHLVNYIEVPNVSGSSSGWDPSSEPSSPQLSRQQTPFGGDIPPHLAHSALLEEQYLSQRMPNPPPIPHPAALPRHLEKVILNAQRHGRDRAVMEGVRDDNSVLPIPNHVVLNHLGTSAIKNGVLAVATTMRYHKKYISTLYFKPVST</sequence>
<dbReference type="InterPro" id="IPR013783">
    <property type="entry name" value="Ig-like_fold"/>
</dbReference>
<evidence type="ECO:0000256" key="3">
    <source>
        <dbReference type="ARBA" id="ARBA00022490"/>
    </source>
</evidence>
<dbReference type="Gene3D" id="2.60.40.10">
    <property type="entry name" value="Immunoglobulins"/>
    <property type="match status" value="1"/>
</dbReference>
<comment type="caution">
    <text evidence="6">The sequence shown here is derived from an EMBL/GenBank/DDBJ whole genome shotgun (WGS) entry which is preliminary data.</text>
</comment>
<dbReference type="Proteomes" id="UP000886523">
    <property type="component" value="Unassembled WGS sequence"/>
</dbReference>
<feature type="region of interest" description="Disordered" evidence="4">
    <location>
        <begin position="241"/>
        <end position="271"/>
    </location>
</feature>
<dbReference type="SUPFAM" id="SSF81296">
    <property type="entry name" value="E set domains"/>
    <property type="match status" value="1"/>
</dbReference>
<organism evidence="6 7">
    <name type="scientific">Hydnum rufescens UP504</name>
    <dbReference type="NCBI Taxonomy" id="1448309"/>
    <lineage>
        <taxon>Eukaryota</taxon>
        <taxon>Fungi</taxon>
        <taxon>Dikarya</taxon>
        <taxon>Basidiomycota</taxon>
        <taxon>Agaricomycotina</taxon>
        <taxon>Agaricomycetes</taxon>
        <taxon>Cantharellales</taxon>
        <taxon>Hydnaceae</taxon>
        <taxon>Hydnum</taxon>
    </lineage>
</organism>
<gene>
    <name evidence="6" type="ORF">BS47DRAFT_550252</name>
</gene>
<feature type="compositionally biased region" description="Pro residues" evidence="4">
    <location>
        <begin position="46"/>
        <end position="62"/>
    </location>
</feature>
<dbReference type="InterPro" id="IPR050827">
    <property type="entry name" value="CRP1_MDG1_kinase"/>
</dbReference>
<dbReference type="Gene3D" id="6.20.250.60">
    <property type="match status" value="1"/>
</dbReference>
<dbReference type="InterPro" id="IPR037256">
    <property type="entry name" value="ASC_dom_sf"/>
</dbReference>
<feature type="compositionally biased region" description="Polar residues" evidence="4">
    <location>
        <begin position="1"/>
        <end position="10"/>
    </location>
</feature>
<protein>
    <submittedName>
        <fullName evidence="6">Carbohydrate-binding module family 48 protein</fullName>
    </submittedName>
</protein>
<dbReference type="GO" id="GO:0031588">
    <property type="term" value="C:nucleotide-activated protein kinase complex"/>
    <property type="evidence" value="ECO:0007669"/>
    <property type="project" value="TreeGrafter"/>
</dbReference>
<dbReference type="InterPro" id="IPR006828">
    <property type="entry name" value="ASC_dom"/>
</dbReference>
<dbReference type="InterPro" id="IPR032640">
    <property type="entry name" value="AMPK1_CBM"/>
</dbReference>
<dbReference type="EMBL" id="MU128933">
    <property type="protein sequence ID" value="KAF9517258.1"/>
    <property type="molecule type" value="Genomic_DNA"/>
</dbReference>
<dbReference type="GO" id="GO:0005634">
    <property type="term" value="C:nucleus"/>
    <property type="evidence" value="ECO:0007669"/>
    <property type="project" value="TreeGrafter"/>
</dbReference>
<dbReference type="Pfam" id="PF04739">
    <property type="entry name" value="AMPKBI"/>
    <property type="match status" value="1"/>
</dbReference>
<accession>A0A9P6B3X7</accession>